<evidence type="ECO:0000313" key="8">
    <source>
        <dbReference type="EMBL" id="RAS72280.1"/>
    </source>
</evidence>
<dbReference type="GO" id="GO:0005102">
    <property type="term" value="F:signaling receptor binding"/>
    <property type="evidence" value="ECO:0007669"/>
    <property type="project" value="UniProtKB-KW"/>
</dbReference>
<organism evidence="8 9">
    <name type="scientific">Priestia endophytica</name>
    <dbReference type="NCBI Taxonomy" id="135735"/>
    <lineage>
        <taxon>Bacteria</taxon>
        <taxon>Bacillati</taxon>
        <taxon>Bacillota</taxon>
        <taxon>Bacilli</taxon>
        <taxon>Bacillales</taxon>
        <taxon>Bacillaceae</taxon>
        <taxon>Priestia</taxon>
    </lineage>
</organism>
<evidence type="ECO:0000256" key="5">
    <source>
        <dbReference type="ARBA" id="ARBA00023022"/>
    </source>
</evidence>
<comment type="function">
    <text evidence="7">Lanthionine-containing peptide antibiotic (lantibiotic) active on Gram-positive bacteria. The bactericidal activity of lantibiotics is based on depolarization of energized bacterial cytoplasmic membranes, initiated by the formation of aqueous transmembrane pores.</text>
</comment>
<evidence type="ECO:0000256" key="3">
    <source>
        <dbReference type="ARBA" id="ARBA00022784"/>
    </source>
</evidence>
<keyword evidence="3" id="KW-0883">Thioether bond</keyword>
<keyword evidence="5 7" id="KW-0044">Antibiotic</keyword>
<dbReference type="GO" id="GO:0005576">
    <property type="term" value="C:extracellular region"/>
    <property type="evidence" value="ECO:0007669"/>
    <property type="project" value="InterPro"/>
</dbReference>
<accession>A0AAX1Q217</accession>
<comment type="PTM">
    <text evidence="7">Maturation of lantibiotics involves the enzymatic conversion of Thr, and Ser into dehydrated AA and the formation of thioether bonds with cysteine. This is followed by membrane translocation and cleavage of the modified precursor.</text>
</comment>
<dbReference type="Proteomes" id="UP000250174">
    <property type="component" value="Unassembled WGS sequence"/>
</dbReference>
<keyword evidence="2 7" id="KW-0929">Antimicrobial</keyword>
<evidence type="ECO:0000256" key="1">
    <source>
        <dbReference type="ARBA" id="ARBA00009379"/>
    </source>
</evidence>
<dbReference type="AlphaFoldDB" id="A0AAX1Q217"/>
<comment type="caution">
    <text evidence="8">The sequence shown here is derived from an EMBL/GenBank/DDBJ whole genome shotgun (WGS) entry which is preliminary data.</text>
</comment>
<keyword evidence="4 7" id="KW-0425">Lantibiotic</keyword>
<gene>
    <name evidence="8" type="ORF">A3864_24740</name>
</gene>
<dbReference type="EMBL" id="LVYK01000059">
    <property type="protein sequence ID" value="RAS72280.1"/>
    <property type="molecule type" value="Genomic_DNA"/>
</dbReference>
<dbReference type="GO" id="GO:0042742">
    <property type="term" value="P:defense response to bacterium"/>
    <property type="evidence" value="ECO:0007669"/>
    <property type="project" value="UniProtKB-UniRule"/>
</dbReference>
<evidence type="ECO:0000256" key="6">
    <source>
        <dbReference type="ARBA" id="ARBA00023048"/>
    </source>
</evidence>
<protein>
    <recommendedName>
        <fullName evidence="7">Lantibiotic</fullName>
    </recommendedName>
</protein>
<dbReference type="NCBIfam" id="NF038161">
    <property type="entry name" value="lant_II_LchA2"/>
    <property type="match status" value="1"/>
</dbReference>
<evidence type="ECO:0000313" key="9">
    <source>
        <dbReference type="Proteomes" id="UP000250174"/>
    </source>
</evidence>
<proteinExistence type="inferred from homology"/>
<comment type="similarity">
    <text evidence="1 7">Belongs to the type A lantibiotic family.</text>
</comment>
<keyword evidence="6 7" id="KW-0078">Bacteriocin</keyword>
<dbReference type="Pfam" id="PF04604">
    <property type="entry name" value="L_biotic_typeA"/>
    <property type="match status" value="1"/>
</dbReference>
<dbReference type="RefSeq" id="WP_082802524.1">
    <property type="nucleotide sequence ID" value="NZ_JAMAYK010000001.1"/>
</dbReference>
<sequence length="54" mass="5775">MKKNVKAIEEVSEQELKELAGGAEERAIWTVTIPISLAACPTTQCASIVSPCND</sequence>
<evidence type="ECO:0000256" key="2">
    <source>
        <dbReference type="ARBA" id="ARBA00022529"/>
    </source>
</evidence>
<dbReference type="InterPro" id="IPR007682">
    <property type="entry name" value="Lantibiotic_typ-A_Lactobact"/>
</dbReference>
<reference evidence="8 9" key="1">
    <citation type="submission" date="2016-03" db="EMBL/GenBank/DDBJ databases">
        <title>Comparison of Bacillus endophyticus and B. anthracis characteristics using whole genome sequence analysis and microbiological techniques.</title>
        <authorList>
            <person name="Lekota K.E."/>
            <person name="Mafofo J."/>
            <person name="Rees J."/>
            <person name="Muchadeyi F.C."/>
            <person name="Madoroba E."/>
            <person name="Van Heerden H."/>
        </authorList>
    </citation>
    <scope>NUCLEOTIDE SEQUENCE [LARGE SCALE GENOMIC DNA]</scope>
    <source>
        <strain evidence="8 9">3631_10C</strain>
    </source>
</reference>
<evidence type="ECO:0000256" key="4">
    <source>
        <dbReference type="ARBA" id="ARBA00022789"/>
    </source>
</evidence>
<evidence type="ECO:0000256" key="7">
    <source>
        <dbReference type="RuleBase" id="RU362078"/>
    </source>
</evidence>
<name>A0AAX1Q217_9BACI</name>
<dbReference type="GO" id="GO:0031640">
    <property type="term" value="P:killing of cells of another organism"/>
    <property type="evidence" value="ECO:0007669"/>
    <property type="project" value="UniProtKB-UniRule"/>
</dbReference>